<dbReference type="Proteomes" id="UP000265040">
    <property type="component" value="Chromosome 1"/>
</dbReference>
<evidence type="ECO:0008006" key="3">
    <source>
        <dbReference type="Google" id="ProtNLM"/>
    </source>
</evidence>
<dbReference type="InterPro" id="IPR033615">
    <property type="entry name" value="EOLA1/EOLA2"/>
</dbReference>
<reference evidence="1" key="3">
    <citation type="submission" date="2025-09" db="UniProtKB">
        <authorList>
            <consortium name="Ensembl"/>
        </authorList>
    </citation>
    <scope>IDENTIFICATION</scope>
</reference>
<dbReference type="Ensembl" id="ENSATET00000058618.2">
    <property type="protein sequence ID" value="ENSATEP00000066097.1"/>
    <property type="gene ID" value="ENSATEG00000027982.2"/>
</dbReference>
<dbReference type="InParanoid" id="A0A7N6FJK0"/>
<evidence type="ECO:0000313" key="2">
    <source>
        <dbReference type="Proteomes" id="UP000265040"/>
    </source>
</evidence>
<name>A0A7N6FJK0_ANATE</name>
<dbReference type="OMA" id="HVAQRDW"/>
<dbReference type="OrthoDB" id="2865258at2759"/>
<protein>
    <recommendedName>
        <fullName evidence="3">ASCH domain-containing protein</fullName>
    </recommendedName>
</protein>
<sequence length="155" mass="17308">MSVQVWCLSFRQPYAGLVLDGVKTVETRWRPLLAPLENQTLAVHIARRDWEGEEWRAVLSGPLGMSQTQIQELLESGERFGRGVVAGLVDLGRTTLCPSSLSGVELQHLERSAILIGLQEKHLTHLSNPRWLKEPLSARGGRDLWSVEIPAQLLP</sequence>
<dbReference type="GeneTree" id="ENSGT00390000012182"/>
<accession>A0A7N6FJK0</accession>
<dbReference type="InterPro" id="IPR015947">
    <property type="entry name" value="PUA-like_sf"/>
</dbReference>
<dbReference type="PANTHER" id="PTHR31666">
    <property type="entry name" value="PROTEIN CXORF40A-RELATED"/>
    <property type="match status" value="1"/>
</dbReference>
<dbReference type="SUPFAM" id="SSF88697">
    <property type="entry name" value="PUA domain-like"/>
    <property type="match status" value="1"/>
</dbReference>
<proteinExistence type="predicted"/>
<dbReference type="PANTHER" id="PTHR31666:SF0">
    <property type="entry name" value="PROTEIN EOLA1-RELATED"/>
    <property type="match status" value="1"/>
</dbReference>
<organism evidence="1 2">
    <name type="scientific">Anabas testudineus</name>
    <name type="common">Climbing perch</name>
    <name type="synonym">Anthias testudineus</name>
    <dbReference type="NCBI Taxonomy" id="64144"/>
    <lineage>
        <taxon>Eukaryota</taxon>
        <taxon>Metazoa</taxon>
        <taxon>Chordata</taxon>
        <taxon>Craniata</taxon>
        <taxon>Vertebrata</taxon>
        <taxon>Euteleostomi</taxon>
        <taxon>Actinopterygii</taxon>
        <taxon>Neopterygii</taxon>
        <taxon>Teleostei</taxon>
        <taxon>Neoteleostei</taxon>
        <taxon>Acanthomorphata</taxon>
        <taxon>Anabantaria</taxon>
        <taxon>Anabantiformes</taxon>
        <taxon>Anabantoidei</taxon>
        <taxon>Anabantidae</taxon>
        <taxon>Anabas</taxon>
    </lineage>
</organism>
<keyword evidence="2" id="KW-1185">Reference proteome</keyword>
<reference evidence="1" key="1">
    <citation type="submission" date="2021-04" db="EMBL/GenBank/DDBJ databases">
        <authorList>
            <consortium name="Wellcome Sanger Institute Data Sharing"/>
        </authorList>
    </citation>
    <scope>NUCLEOTIDE SEQUENCE [LARGE SCALE GENOMIC DNA]</scope>
</reference>
<dbReference type="AlphaFoldDB" id="A0A7N6FJK0"/>
<gene>
    <name evidence="1" type="primary">EOLA1</name>
</gene>
<reference evidence="1" key="2">
    <citation type="submission" date="2025-08" db="UniProtKB">
        <authorList>
            <consortium name="Ensembl"/>
        </authorList>
    </citation>
    <scope>IDENTIFICATION</scope>
</reference>
<evidence type="ECO:0000313" key="1">
    <source>
        <dbReference type="Ensembl" id="ENSATEP00000066097.1"/>
    </source>
</evidence>